<dbReference type="PANTHER" id="PTHR33204:SF18">
    <property type="entry name" value="TRANSCRIPTIONAL REGULATORY PROTEIN"/>
    <property type="match status" value="1"/>
</dbReference>
<dbReference type="PROSITE" id="PS51118">
    <property type="entry name" value="HTH_HXLR"/>
    <property type="match status" value="1"/>
</dbReference>
<dbReference type="Proteomes" id="UP000002487">
    <property type="component" value="Chromosome"/>
</dbReference>
<dbReference type="EnsemblBacteria" id="AAM06539">
    <property type="protein sequence ID" value="AAM06539"/>
    <property type="gene ID" value="MA_3166"/>
</dbReference>
<gene>
    <name evidence="5" type="ordered locus">MA_3166</name>
</gene>
<keyword evidence="3" id="KW-0804">Transcription</keyword>
<dbReference type="GO" id="GO:0003700">
    <property type="term" value="F:DNA-binding transcription factor activity"/>
    <property type="evidence" value="ECO:0000318"/>
    <property type="project" value="GO_Central"/>
</dbReference>
<evidence type="ECO:0000256" key="3">
    <source>
        <dbReference type="ARBA" id="ARBA00023163"/>
    </source>
</evidence>
<feature type="domain" description="HTH hxlR-type" evidence="4">
    <location>
        <begin position="20"/>
        <end position="122"/>
    </location>
</feature>
<reference evidence="5 6" key="1">
    <citation type="journal article" date="2002" name="Genome Res.">
        <title>The genome of Methanosarcina acetivorans reveals extensive metabolic and physiological diversity.</title>
        <authorList>
            <person name="Galagan J.E."/>
            <person name="Nusbaum C."/>
            <person name="Roy A."/>
            <person name="Endrizzi M.G."/>
            <person name="Macdonald P."/>
            <person name="FitzHugh W."/>
            <person name="Calvo S."/>
            <person name="Engels R."/>
            <person name="Smirnov S."/>
            <person name="Atnoor D."/>
            <person name="Brown A."/>
            <person name="Allen N."/>
            <person name="Naylor J."/>
            <person name="Stange-Thomann N."/>
            <person name="DeArellano K."/>
            <person name="Johnson R."/>
            <person name="Linton L."/>
            <person name="McEwan P."/>
            <person name="McKernan K."/>
            <person name="Talamas J."/>
            <person name="Tirrell A."/>
            <person name="Ye W."/>
            <person name="Zimmer A."/>
            <person name="Barber R.D."/>
            <person name="Cann I."/>
            <person name="Graham D.E."/>
            <person name="Grahame D.A."/>
            <person name="Guss A."/>
            <person name="Hedderich R."/>
            <person name="Ingram-Smith C."/>
            <person name="Kuettner C.H."/>
            <person name="Krzycki J.A."/>
            <person name="Leigh J.A."/>
            <person name="Li W."/>
            <person name="Liu J."/>
            <person name="Mukhopadhyay B."/>
            <person name="Reeve J.N."/>
            <person name="Smith K."/>
            <person name="Springer T.A."/>
            <person name="Umayam L.A."/>
            <person name="White O."/>
            <person name="White R.H."/>
            <person name="de Macario E.C."/>
            <person name="Ferry J.G."/>
            <person name="Jarrell K.F."/>
            <person name="Jing H."/>
            <person name="Macario A.J.L."/>
            <person name="Paulsen I."/>
            <person name="Pritchett M."/>
            <person name="Sowers K.R."/>
            <person name="Swanson R.V."/>
            <person name="Zinder S.H."/>
            <person name="Lander E."/>
            <person name="Metcalf W.W."/>
            <person name="Birren B."/>
        </authorList>
    </citation>
    <scope>NUCLEOTIDE SEQUENCE [LARGE SCALE GENOMIC DNA]</scope>
    <source>
        <strain evidence="6">ATCC 35395 / DSM 2834 / JCM 12185 / C2A</strain>
    </source>
</reference>
<evidence type="ECO:0000313" key="5">
    <source>
        <dbReference type="EMBL" id="AAM06539.1"/>
    </source>
</evidence>
<dbReference type="GO" id="GO:0032993">
    <property type="term" value="C:protein-DNA complex"/>
    <property type="evidence" value="ECO:0000318"/>
    <property type="project" value="GO_Central"/>
</dbReference>
<dbReference type="InterPro" id="IPR002577">
    <property type="entry name" value="HTH_HxlR"/>
</dbReference>
<keyword evidence="1" id="KW-0805">Transcription regulation</keyword>
<dbReference type="GO" id="GO:0006355">
    <property type="term" value="P:regulation of DNA-templated transcription"/>
    <property type="evidence" value="ECO:0000318"/>
    <property type="project" value="GO_Central"/>
</dbReference>
<evidence type="ECO:0000256" key="1">
    <source>
        <dbReference type="ARBA" id="ARBA00023015"/>
    </source>
</evidence>
<evidence type="ECO:0000313" key="6">
    <source>
        <dbReference type="Proteomes" id="UP000002487"/>
    </source>
</evidence>
<protein>
    <recommendedName>
        <fullName evidence="4">HTH hxlR-type domain-containing protein</fullName>
    </recommendedName>
</protein>
<dbReference type="FunCoup" id="Q8TL74">
    <property type="interactions" value="1"/>
</dbReference>
<dbReference type="SUPFAM" id="SSF46785">
    <property type="entry name" value="Winged helix' DNA-binding domain"/>
    <property type="match status" value="1"/>
</dbReference>
<keyword evidence="2" id="KW-0238">DNA-binding</keyword>
<dbReference type="AlphaFoldDB" id="Q8TL74"/>
<dbReference type="GO" id="GO:0003677">
    <property type="term" value="F:DNA binding"/>
    <property type="evidence" value="ECO:0007669"/>
    <property type="project" value="UniProtKB-KW"/>
</dbReference>
<dbReference type="PhylomeDB" id="Q8TL74"/>
<dbReference type="InterPro" id="IPR036388">
    <property type="entry name" value="WH-like_DNA-bd_sf"/>
</dbReference>
<evidence type="ECO:0000256" key="2">
    <source>
        <dbReference type="ARBA" id="ARBA00023125"/>
    </source>
</evidence>
<evidence type="ECO:0000259" key="4">
    <source>
        <dbReference type="PROSITE" id="PS51118"/>
    </source>
</evidence>
<dbReference type="KEGG" id="mac:MA_3166"/>
<name>Q8TL74_METAC</name>
<dbReference type="Gene3D" id="1.10.10.10">
    <property type="entry name" value="Winged helix-like DNA-binding domain superfamily/Winged helix DNA-binding domain"/>
    <property type="match status" value="1"/>
</dbReference>
<keyword evidence="6" id="KW-1185">Reference proteome</keyword>
<dbReference type="InParanoid" id="Q8TL74"/>
<accession>Q8TL74</accession>
<dbReference type="PANTHER" id="PTHR33204">
    <property type="entry name" value="TRANSCRIPTIONAL REGULATOR, MARR FAMILY"/>
    <property type="match status" value="1"/>
</dbReference>
<sequence>MLEILIYISDSFYVYTMKDCTVYKTMNVIGKRWTIHILLELHKGEKKEKRFNELKRKLEYITPKILSERLTELENEGLITKKFDDSTNPPKSEYYLTESGTDFIKIIHAIKRWGLKWKFQNEECEKLICKYCEH</sequence>
<dbReference type="EMBL" id="AE010299">
    <property type="protein sequence ID" value="AAM06539.1"/>
    <property type="molecule type" value="Genomic_DNA"/>
</dbReference>
<dbReference type="Pfam" id="PF01638">
    <property type="entry name" value="HxlR"/>
    <property type="match status" value="1"/>
</dbReference>
<dbReference type="InterPro" id="IPR036390">
    <property type="entry name" value="WH_DNA-bd_sf"/>
</dbReference>
<dbReference type="STRING" id="188937.MA_3166"/>
<dbReference type="HOGENOM" id="CLU_111585_5_3_2"/>
<proteinExistence type="predicted"/>
<organism evidence="5 6">
    <name type="scientific">Methanosarcina acetivorans (strain ATCC 35395 / DSM 2834 / JCM 12185 / C2A)</name>
    <dbReference type="NCBI Taxonomy" id="188937"/>
    <lineage>
        <taxon>Archaea</taxon>
        <taxon>Methanobacteriati</taxon>
        <taxon>Methanobacteriota</taxon>
        <taxon>Stenosarchaea group</taxon>
        <taxon>Methanomicrobia</taxon>
        <taxon>Methanosarcinales</taxon>
        <taxon>Methanosarcinaceae</taxon>
        <taxon>Methanosarcina</taxon>
    </lineage>
</organism>